<dbReference type="EMBL" id="LAZR01000141">
    <property type="protein sequence ID" value="KKN87175.1"/>
    <property type="molecule type" value="Genomic_DNA"/>
</dbReference>
<keyword evidence="1" id="KW-0175">Coiled coil</keyword>
<proteinExistence type="inferred from homology"/>
<protein>
    <recommendedName>
        <fullName evidence="3">Protein SlyX homolog</fullName>
    </recommendedName>
</protein>
<evidence type="ECO:0008006" key="3">
    <source>
        <dbReference type="Google" id="ProtNLM"/>
    </source>
</evidence>
<feature type="coiled-coil region" evidence="1">
    <location>
        <begin position="12"/>
        <end position="60"/>
    </location>
</feature>
<evidence type="ECO:0000313" key="2">
    <source>
        <dbReference type="EMBL" id="KKN87175.1"/>
    </source>
</evidence>
<dbReference type="HAMAP" id="MF_00715">
    <property type="entry name" value="SlyX"/>
    <property type="match status" value="1"/>
</dbReference>
<evidence type="ECO:0000256" key="1">
    <source>
        <dbReference type="SAM" id="Coils"/>
    </source>
</evidence>
<dbReference type="AlphaFoldDB" id="A0A0F9U1Q4"/>
<accession>A0A0F9U1Q4</accession>
<dbReference type="NCBIfam" id="NF001962">
    <property type="entry name" value="PRK00736.1"/>
    <property type="match status" value="1"/>
</dbReference>
<dbReference type="InterPro" id="IPR007236">
    <property type="entry name" value="SlyX"/>
</dbReference>
<gene>
    <name evidence="2" type="ORF">LCGC14_0262060</name>
</gene>
<comment type="caution">
    <text evidence="2">The sequence shown here is derived from an EMBL/GenBank/DDBJ whole genome shotgun (WGS) entry which is preliminary data.</text>
</comment>
<dbReference type="PANTHER" id="PTHR36508:SF1">
    <property type="entry name" value="PROTEIN SLYX"/>
    <property type="match status" value="1"/>
</dbReference>
<sequence>MSEKQAEISERVQDLEIMVAHQAQTIEELSEELRRAFETIERMQRSLKSLGHRFDALEEVATPDPENTKPPHY</sequence>
<reference evidence="2" key="1">
    <citation type="journal article" date="2015" name="Nature">
        <title>Complex archaea that bridge the gap between prokaryotes and eukaryotes.</title>
        <authorList>
            <person name="Spang A."/>
            <person name="Saw J.H."/>
            <person name="Jorgensen S.L."/>
            <person name="Zaremba-Niedzwiedzka K."/>
            <person name="Martijn J."/>
            <person name="Lind A.E."/>
            <person name="van Eijk R."/>
            <person name="Schleper C."/>
            <person name="Guy L."/>
            <person name="Ettema T.J."/>
        </authorList>
    </citation>
    <scope>NUCLEOTIDE SEQUENCE</scope>
</reference>
<dbReference type="PANTHER" id="PTHR36508">
    <property type="entry name" value="PROTEIN SLYX"/>
    <property type="match status" value="1"/>
</dbReference>
<name>A0A0F9U1Q4_9ZZZZ</name>
<dbReference type="Pfam" id="PF04102">
    <property type="entry name" value="SlyX"/>
    <property type="match status" value="1"/>
</dbReference>
<organism evidence="2">
    <name type="scientific">marine sediment metagenome</name>
    <dbReference type="NCBI Taxonomy" id="412755"/>
    <lineage>
        <taxon>unclassified sequences</taxon>
        <taxon>metagenomes</taxon>
        <taxon>ecological metagenomes</taxon>
    </lineage>
</organism>
<dbReference type="Gene3D" id="1.20.5.300">
    <property type="match status" value="1"/>
</dbReference>